<sequence length="621" mass="72260">MHSAVKDVVENQMTLMSASKKHGVSKSALQRKVKKFKLANEEHEENTNDFEFGRSHGFKLIFTSAEKQLLSEYIIEACEMCYGLTLLNTRELAYKKQNIETYKKMAANEESLTNNEQEERENENFKAKTDDLTKEIKSKQKVFDESLRNNKNNLKKLQETHEKKVNKAKEKADKFKEKIAREHSKNNELEVKIKKLKEELYYSNKSLKKKNHEIAELDKEVKQQNREIKFKQKFVDKTENANIYLKKQYEGKLNEVEIDAETMRKHLKEHLKAKYLKLRNIKNFESQISKLENAISNKLKQENHKQTENLSEQANGKINKNSALNLDLQEYEKSFKELSQKVEKQIGYLQTQDMQKRELNALGKQNLTLERIEVQKIGIHDPVFKENYEKALKVHLPSTSSTNSPVTPSTSCMDSTVPSALNLDSNQEDTESNEHSGGGEILMWSSRKPLSTDVQATTYLLELRKEMSNQFDDRKHSKNTLWQQIAKKLNEKNFFVGQGLEGAEKCRKKFANLQASYVKYKDKKKGTGEGYICKPPFYDELDEILGFKDKITPQLLIDSTDKLIITEKKSVDKENKAIPHKKRHYMNCHPLQIQKQIMKKINLLVSDPLQSPKTNIHYSKK</sequence>
<dbReference type="Proteomes" id="UP001152799">
    <property type="component" value="Chromosome 9"/>
</dbReference>
<keyword evidence="1" id="KW-0175">Coiled coil</keyword>
<evidence type="ECO:0000313" key="6">
    <source>
        <dbReference type="Proteomes" id="UP001152799"/>
    </source>
</evidence>
<dbReference type="Gene3D" id="1.10.10.60">
    <property type="entry name" value="Homeodomain-like"/>
    <property type="match status" value="2"/>
</dbReference>
<dbReference type="Pfam" id="PF13837">
    <property type="entry name" value="Myb_DNA-bind_4"/>
    <property type="match status" value="1"/>
</dbReference>
<dbReference type="InterPro" id="IPR007889">
    <property type="entry name" value="HTH_Psq"/>
</dbReference>
<feature type="coiled-coil region" evidence="1">
    <location>
        <begin position="108"/>
        <end position="341"/>
    </location>
</feature>
<dbReference type="InterPro" id="IPR044822">
    <property type="entry name" value="Myb_DNA-bind_4"/>
</dbReference>
<dbReference type="EMBL" id="OU892285">
    <property type="protein sequence ID" value="CAG9773497.1"/>
    <property type="molecule type" value="Genomic_DNA"/>
</dbReference>
<reference evidence="5" key="1">
    <citation type="submission" date="2022-01" db="EMBL/GenBank/DDBJ databases">
        <authorList>
            <person name="King R."/>
        </authorList>
    </citation>
    <scope>NUCLEOTIDE SEQUENCE</scope>
</reference>
<dbReference type="OrthoDB" id="6748721at2759"/>
<evidence type="ECO:0000256" key="1">
    <source>
        <dbReference type="SAM" id="Coils"/>
    </source>
</evidence>
<feature type="domain" description="HTH psq-type" evidence="3">
    <location>
        <begin position="1"/>
        <end position="35"/>
    </location>
</feature>
<gene>
    <name evidence="5" type="ORF">CEUTPL_LOCUS13887</name>
</gene>
<dbReference type="GO" id="GO:0003677">
    <property type="term" value="F:DNA binding"/>
    <property type="evidence" value="ECO:0007669"/>
    <property type="project" value="InterPro"/>
</dbReference>
<name>A0A9N9MZE9_9CUCU</name>
<keyword evidence="6" id="KW-1185">Reference proteome</keyword>
<dbReference type="AlphaFoldDB" id="A0A9N9MZE9"/>
<organism evidence="5 6">
    <name type="scientific">Ceutorhynchus assimilis</name>
    <name type="common">cabbage seed weevil</name>
    <dbReference type="NCBI Taxonomy" id="467358"/>
    <lineage>
        <taxon>Eukaryota</taxon>
        <taxon>Metazoa</taxon>
        <taxon>Ecdysozoa</taxon>
        <taxon>Arthropoda</taxon>
        <taxon>Hexapoda</taxon>
        <taxon>Insecta</taxon>
        <taxon>Pterygota</taxon>
        <taxon>Neoptera</taxon>
        <taxon>Endopterygota</taxon>
        <taxon>Coleoptera</taxon>
        <taxon>Polyphaga</taxon>
        <taxon>Cucujiformia</taxon>
        <taxon>Curculionidae</taxon>
        <taxon>Ceutorhynchinae</taxon>
        <taxon>Ceutorhynchus</taxon>
    </lineage>
</organism>
<evidence type="ECO:0000259" key="4">
    <source>
        <dbReference type="Pfam" id="PF13837"/>
    </source>
</evidence>
<protein>
    <recommendedName>
        <fullName evidence="7">Myb-like domain-containing protein</fullName>
    </recommendedName>
</protein>
<feature type="domain" description="Myb/SANT-like DNA-binding" evidence="4">
    <location>
        <begin position="455"/>
        <end position="544"/>
    </location>
</feature>
<evidence type="ECO:0000259" key="3">
    <source>
        <dbReference type="Pfam" id="PF05225"/>
    </source>
</evidence>
<evidence type="ECO:0000256" key="2">
    <source>
        <dbReference type="SAM" id="MobiDB-lite"/>
    </source>
</evidence>
<proteinExistence type="predicted"/>
<feature type="compositionally biased region" description="Polar residues" evidence="2">
    <location>
        <begin position="412"/>
        <end position="425"/>
    </location>
</feature>
<dbReference type="Pfam" id="PF05225">
    <property type="entry name" value="HTH_psq"/>
    <property type="match status" value="1"/>
</dbReference>
<accession>A0A9N9MZE9</accession>
<evidence type="ECO:0008006" key="7">
    <source>
        <dbReference type="Google" id="ProtNLM"/>
    </source>
</evidence>
<feature type="region of interest" description="Disordered" evidence="2">
    <location>
        <begin position="396"/>
        <end position="439"/>
    </location>
</feature>
<feature type="compositionally biased region" description="Low complexity" evidence="2">
    <location>
        <begin position="397"/>
        <end position="411"/>
    </location>
</feature>
<evidence type="ECO:0000313" key="5">
    <source>
        <dbReference type="EMBL" id="CAG9773497.1"/>
    </source>
</evidence>